<dbReference type="Proteomes" id="UP001454036">
    <property type="component" value="Unassembled WGS sequence"/>
</dbReference>
<sequence>MWKYVIHLLMTEILPQDKYEAKKIQNCSFRLQIYQEELYKKLWDGPLLLCVSATDIPRVLAEIHEGWCGSHIGARSLAIKVTRAGYYGLALVKDSVAYVMKCDTLLHTILSKVSNGLRKCP</sequence>
<accession>A0AAV3PMI5</accession>
<keyword evidence="2" id="KW-1185">Reference proteome</keyword>
<dbReference type="PANTHER" id="PTHR48475">
    <property type="entry name" value="RIBONUCLEASE H"/>
    <property type="match status" value="1"/>
</dbReference>
<dbReference type="PANTHER" id="PTHR48475:SF2">
    <property type="entry name" value="RIBONUCLEASE H"/>
    <property type="match status" value="1"/>
</dbReference>
<dbReference type="EMBL" id="BAABME010001938">
    <property type="protein sequence ID" value="GAA0152216.1"/>
    <property type="molecule type" value="Genomic_DNA"/>
</dbReference>
<proteinExistence type="predicted"/>
<gene>
    <name evidence="1" type="ORF">LIER_10752</name>
</gene>
<dbReference type="AlphaFoldDB" id="A0AAV3PMI5"/>
<protein>
    <submittedName>
        <fullName evidence="1">Uncharacterized protein</fullName>
    </submittedName>
</protein>
<evidence type="ECO:0000313" key="2">
    <source>
        <dbReference type="Proteomes" id="UP001454036"/>
    </source>
</evidence>
<reference evidence="1 2" key="1">
    <citation type="submission" date="2024-01" db="EMBL/GenBank/DDBJ databases">
        <title>The complete chloroplast genome sequence of Lithospermum erythrorhizon: insights into the phylogenetic relationship among Boraginaceae species and the maternal lineages of purple gromwells.</title>
        <authorList>
            <person name="Okada T."/>
            <person name="Watanabe K."/>
        </authorList>
    </citation>
    <scope>NUCLEOTIDE SEQUENCE [LARGE SCALE GENOMIC DNA]</scope>
</reference>
<evidence type="ECO:0000313" key="1">
    <source>
        <dbReference type="EMBL" id="GAA0152216.1"/>
    </source>
</evidence>
<organism evidence="1 2">
    <name type="scientific">Lithospermum erythrorhizon</name>
    <name type="common">Purple gromwell</name>
    <name type="synonym">Lithospermum officinale var. erythrorhizon</name>
    <dbReference type="NCBI Taxonomy" id="34254"/>
    <lineage>
        <taxon>Eukaryota</taxon>
        <taxon>Viridiplantae</taxon>
        <taxon>Streptophyta</taxon>
        <taxon>Embryophyta</taxon>
        <taxon>Tracheophyta</taxon>
        <taxon>Spermatophyta</taxon>
        <taxon>Magnoliopsida</taxon>
        <taxon>eudicotyledons</taxon>
        <taxon>Gunneridae</taxon>
        <taxon>Pentapetalae</taxon>
        <taxon>asterids</taxon>
        <taxon>lamiids</taxon>
        <taxon>Boraginales</taxon>
        <taxon>Boraginaceae</taxon>
        <taxon>Boraginoideae</taxon>
        <taxon>Lithospermeae</taxon>
        <taxon>Lithospermum</taxon>
    </lineage>
</organism>
<name>A0AAV3PMI5_LITER</name>
<dbReference type="Gene3D" id="1.10.340.70">
    <property type="match status" value="1"/>
</dbReference>
<comment type="caution">
    <text evidence="1">The sequence shown here is derived from an EMBL/GenBank/DDBJ whole genome shotgun (WGS) entry which is preliminary data.</text>
</comment>